<dbReference type="Proteomes" id="UP000663872">
    <property type="component" value="Unassembled WGS sequence"/>
</dbReference>
<sequence length="425" mass="49306">METPEYEHFMIGCDRSPLNGHEYCADHVHKYHSEQTHVVPEDDDDDYTSLRNGKRRMSYHQLSCNTKKLKPESYISNCHRTFGIIIYVFNCNVLLAVHEIMRSETIKEVLAGLCDIIRVSSDNTNTLQPGEMASSWLPKTIVYDDCCHVVKHIIDYFPNYFRQTPASTFLYHSSFTIDAYHYRNHTDKWCQQYLNPNENEVVKRFNTQSAEQSNSWIKRFAKQFKSDSALSDIALINNHIGFEGQQQPINNPNYISTRELMSSSTDDHFDGLPLPPFTQFKKKHIQQQSDHDHPNKRPNLYTTTEVEHTSIQSPDSIISSQLTPNQLLHLSQAHISSTYDLRTHQQSETPAQNLQLRRLSLSDTDDQQIDLFCGGETTPQQAILLQKVSNHNNTIDNLRSKTYKDYSMDNSQHLDSRLPKHHKFE</sequence>
<feature type="region of interest" description="Disordered" evidence="1">
    <location>
        <begin position="406"/>
        <end position="425"/>
    </location>
</feature>
<gene>
    <name evidence="3" type="ORF">GRG538_LOCUS33076</name>
    <name evidence="2" type="ORF">LUA448_LOCUS17331</name>
</gene>
<evidence type="ECO:0000256" key="1">
    <source>
        <dbReference type="SAM" id="MobiDB-lite"/>
    </source>
</evidence>
<dbReference type="EMBL" id="CAJNYD010002179">
    <property type="protein sequence ID" value="CAF3398308.1"/>
    <property type="molecule type" value="Genomic_DNA"/>
</dbReference>
<feature type="compositionally biased region" description="Basic and acidic residues" evidence="1">
    <location>
        <begin position="406"/>
        <end position="418"/>
    </location>
</feature>
<accession>A0A817ZW29</accession>
<reference evidence="2" key="1">
    <citation type="submission" date="2021-02" db="EMBL/GenBank/DDBJ databases">
        <authorList>
            <person name="Nowell W R."/>
        </authorList>
    </citation>
    <scope>NUCLEOTIDE SEQUENCE</scope>
</reference>
<evidence type="ECO:0000313" key="3">
    <source>
        <dbReference type="EMBL" id="CAF3781786.1"/>
    </source>
</evidence>
<protein>
    <submittedName>
        <fullName evidence="2">Uncharacterized protein</fullName>
    </submittedName>
</protein>
<dbReference type="EMBL" id="CAJNYT010005877">
    <property type="protein sequence ID" value="CAF3781786.1"/>
    <property type="molecule type" value="Genomic_DNA"/>
</dbReference>
<evidence type="ECO:0000313" key="4">
    <source>
        <dbReference type="Proteomes" id="UP000663833"/>
    </source>
</evidence>
<organism evidence="2 4">
    <name type="scientific">Rotaria socialis</name>
    <dbReference type="NCBI Taxonomy" id="392032"/>
    <lineage>
        <taxon>Eukaryota</taxon>
        <taxon>Metazoa</taxon>
        <taxon>Spiralia</taxon>
        <taxon>Gnathifera</taxon>
        <taxon>Rotifera</taxon>
        <taxon>Eurotatoria</taxon>
        <taxon>Bdelloidea</taxon>
        <taxon>Philodinida</taxon>
        <taxon>Philodinidae</taxon>
        <taxon>Rotaria</taxon>
    </lineage>
</organism>
<dbReference type="AlphaFoldDB" id="A0A817ZW29"/>
<proteinExistence type="predicted"/>
<name>A0A817ZW29_9BILA</name>
<comment type="caution">
    <text evidence="2">The sequence shown here is derived from an EMBL/GenBank/DDBJ whole genome shotgun (WGS) entry which is preliminary data.</text>
</comment>
<evidence type="ECO:0000313" key="2">
    <source>
        <dbReference type="EMBL" id="CAF3398308.1"/>
    </source>
</evidence>
<dbReference type="Proteomes" id="UP000663833">
    <property type="component" value="Unassembled WGS sequence"/>
</dbReference>